<comment type="caution">
    <text evidence="1">The sequence shown here is derived from an EMBL/GenBank/DDBJ whole genome shotgun (WGS) entry which is preliminary data.</text>
</comment>
<dbReference type="Proteomes" id="UP001054837">
    <property type="component" value="Unassembled WGS sequence"/>
</dbReference>
<feature type="non-terminal residue" evidence="1">
    <location>
        <position position="36"/>
    </location>
</feature>
<sequence>MCERISKIGKYPVLSTASNWSRVDPKISTSIAIFTL</sequence>
<reference evidence="1 2" key="1">
    <citation type="submission" date="2021-06" db="EMBL/GenBank/DDBJ databases">
        <title>Caerostris darwini draft genome.</title>
        <authorList>
            <person name="Kono N."/>
            <person name="Arakawa K."/>
        </authorList>
    </citation>
    <scope>NUCLEOTIDE SEQUENCE [LARGE SCALE GENOMIC DNA]</scope>
</reference>
<protein>
    <submittedName>
        <fullName evidence="1">Uncharacterized protein</fullName>
    </submittedName>
</protein>
<dbReference type="AlphaFoldDB" id="A0AAV4NPU9"/>
<gene>
    <name evidence="1" type="ORF">CDAR_6681</name>
</gene>
<evidence type="ECO:0000313" key="1">
    <source>
        <dbReference type="EMBL" id="GIX86434.1"/>
    </source>
</evidence>
<evidence type="ECO:0000313" key="2">
    <source>
        <dbReference type="Proteomes" id="UP001054837"/>
    </source>
</evidence>
<dbReference type="EMBL" id="BPLQ01001887">
    <property type="protein sequence ID" value="GIX86434.1"/>
    <property type="molecule type" value="Genomic_DNA"/>
</dbReference>
<keyword evidence="2" id="KW-1185">Reference proteome</keyword>
<name>A0AAV4NPU9_9ARAC</name>
<organism evidence="1 2">
    <name type="scientific">Caerostris darwini</name>
    <dbReference type="NCBI Taxonomy" id="1538125"/>
    <lineage>
        <taxon>Eukaryota</taxon>
        <taxon>Metazoa</taxon>
        <taxon>Ecdysozoa</taxon>
        <taxon>Arthropoda</taxon>
        <taxon>Chelicerata</taxon>
        <taxon>Arachnida</taxon>
        <taxon>Araneae</taxon>
        <taxon>Araneomorphae</taxon>
        <taxon>Entelegynae</taxon>
        <taxon>Araneoidea</taxon>
        <taxon>Araneidae</taxon>
        <taxon>Caerostris</taxon>
    </lineage>
</organism>
<proteinExistence type="predicted"/>
<accession>A0AAV4NPU9</accession>